<dbReference type="Pfam" id="PF10419">
    <property type="entry name" value="TFIIIC_sub6"/>
    <property type="match status" value="1"/>
</dbReference>
<dbReference type="GO" id="GO:0000127">
    <property type="term" value="C:transcription factor TFIIIC complex"/>
    <property type="evidence" value="ECO:0007669"/>
    <property type="project" value="TreeGrafter"/>
</dbReference>
<gene>
    <name evidence="3" type="primary">LOC109688730</name>
</gene>
<dbReference type="GO" id="GO:0006383">
    <property type="term" value="P:transcription by RNA polymerase III"/>
    <property type="evidence" value="ECO:0007669"/>
    <property type="project" value="InterPro"/>
</dbReference>
<dbReference type="RefSeq" id="XP_020022829.1">
    <property type="nucleotide sequence ID" value="XM_020167240.1"/>
</dbReference>
<sequence length="212" mass="24164">MHQSGRALLLSTDPGLPQATHAWMYNTHIEQFVLVELSGIIDSDFLSKCKNKCKILGIDTERPILQGDSYVFAGEYEDTYFEENAGHVDAEGSDKTLLKYTRHTMRLSVRRTLLTEKKGENTEKKGKTVEWLQMKENDFSYRPKMTCSFVHENEDEGIVPGPEKLLKLEEQETQMKDSSNLIYEQETPLHLETEDSGPLVDTPSSEMKVSSL</sequence>
<evidence type="ECO:0000313" key="3">
    <source>
        <dbReference type="RefSeq" id="XP_020022829.1"/>
    </source>
</evidence>
<accession>A0A8B7UV66</accession>
<protein>
    <submittedName>
        <fullName evidence="3">LOW QUALITY PROTEIN: general transcription factor 3C polypeptide 6-like</fullName>
    </submittedName>
</protein>
<dbReference type="AlphaFoldDB" id="A0A8B7UV66"/>
<dbReference type="PANTHER" id="PTHR21860:SF2">
    <property type="entry name" value="GENERAL TRANSCRIPTION FACTOR 3C POLYPEPTIDE 6"/>
    <property type="match status" value="1"/>
</dbReference>
<dbReference type="KEGG" id="ccan:109688730"/>
<dbReference type="InterPro" id="IPR042771">
    <property type="entry name" value="GTF3C6-like"/>
</dbReference>
<evidence type="ECO:0000256" key="1">
    <source>
        <dbReference type="SAM" id="MobiDB-lite"/>
    </source>
</evidence>
<reference evidence="3" key="1">
    <citation type="submission" date="2025-08" db="UniProtKB">
        <authorList>
            <consortium name="RefSeq"/>
        </authorList>
    </citation>
    <scope>IDENTIFICATION</scope>
    <source>
        <tissue evidence="3">Leukocyte</tissue>
    </source>
</reference>
<feature type="region of interest" description="Disordered" evidence="1">
    <location>
        <begin position="171"/>
        <end position="212"/>
    </location>
</feature>
<name>A0A8B7UV66_CASCN</name>
<dbReference type="PANTHER" id="PTHR21860">
    <property type="entry name" value="TRANSCRIPTION INITIATION FACTOR IIIC TFIIIC , POLYPEPTIDE 6-RELATED"/>
    <property type="match status" value="1"/>
</dbReference>
<organism evidence="3">
    <name type="scientific">Castor canadensis</name>
    <name type="common">American beaver</name>
    <dbReference type="NCBI Taxonomy" id="51338"/>
    <lineage>
        <taxon>Eukaryota</taxon>
        <taxon>Metazoa</taxon>
        <taxon>Chordata</taxon>
        <taxon>Craniata</taxon>
        <taxon>Vertebrata</taxon>
        <taxon>Euteleostomi</taxon>
        <taxon>Mammalia</taxon>
        <taxon>Eutheria</taxon>
        <taxon>Euarchontoglires</taxon>
        <taxon>Glires</taxon>
        <taxon>Rodentia</taxon>
        <taxon>Castorimorpha</taxon>
        <taxon>Castoridae</taxon>
        <taxon>Castor</taxon>
    </lineage>
</organism>
<dbReference type="Gene3D" id="2.60.40.4370">
    <property type="match status" value="1"/>
</dbReference>
<proteinExistence type="predicted"/>
<dbReference type="InterPro" id="IPR019481">
    <property type="entry name" value="TFIIIC_triple_barrel"/>
</dbReference>
<evidence type="ECO:0000259" key="2">
    <source>
        <dbReference type="Pfam" id="PF10419"/>
    </source>
</evidence>
<feature type="domain" description="Transcription factor TFIIIC triple barrel" evidence="2">
    <location>
        <begin position="30"/>
        <end position="80"/>
    </location>
</feature>
<feature type="compositionally biased region" description="Polar residues" evidence="1">
    <location>
        <begin position="202"/>
        <end position="212"/>
    </location>
</feature>
<dbReference type="OrthoDB" id="1877767at2759"/>